<organism evidence="3 4">
    <name type="scientific">Zestomonas insulae</name>
    <dbReference type="NCBI Taxonomy" id="2809017"/>
    <lineage>
        <taxon>Bacteria</taxon>
        <taxon>Pseudomonadati</taxon>
        <taxon>Pseudomonadota</taxon>
        <taxon>Gammaproteobacteria</taxon>
        <taxon>Pseudomonadales</taxon>
        <taxon>Pseudomonadaceae</taxon>
        <taxon>Zestomonas</taxon>
    </lineage>
</organism>
<evidence type="ECO:0000259" key="2">
    <source>
        <dbReference type="Pfam" id="PF13511"/>
    </source>
</evidence>
<dbReference type="EMBL" id="JAFEUP010000003">
    <property type="protein sequence ID" value="MBM7061091.1"/>
    <property type="molecule type" value="Genomic_DNA"/>
</dbReference>
<keyword evidence="1" id="KW-0732">Signal</keyword>
<sequence length="185" mass="19780">MRLLVACLMLALTLPASAQIYKYTDSNGNTVFTNQPPQGVKTQAVDLPPANTVQMQAPSPAAKGGSTASNADSQAPYQTLRLINIPDEAALRANNGTFSVDVELSPPLQGNHRLRLLLDGQPYGAPSAMPRLQLESIDRGEHSLSVQVLNGDQVVQQSNTETFTVQRVNTSSPALRPQPKPKATP</sequence>
<comment type="caution">
    <text evidence="3">The sequence shown here is derived from an EMBL/GenBank/DDBJ whole genome shotgun (WGS) entry which is preliminary data.</text>
</comment>
<proteinExistence type="predicted"/>
<name>A0ABS2IDA9_9GAMM</name>
<dbReference type="RefSeq" id="WP_205348286.1">
    <property type="nucleotide sequence ID" value="NZ_JAFEUP010000003.1"/>
</dbReference>
<accession>A0ABS2IDA9</accession>
<feature type="chain" id="PRO_5046345894" evidence="1">
    <location>
        <begin position="19"/>
        <end position="185"/>
    </location>
</feature>
<feature type="domain" description="DUF4124" evidence="2">
    <location>
        <begin position="7"/>
        <end position="60"/>
    </location>
</feature>
<evidence type="ECO:0000256" key="1">
    <source>
        <dbReference type="SAM" id="SignalP"/>
    </source>
</evidence>
<evidence type="ECO:0000313" key="3">
    <source>
        <dbReference type="EMBL" id="MBM7061091.1"/>
    </source>
</evidence>
<keyword evidence="4" id="KW-1185">Reference proteome</keyword>
<protein>
    <submittedName>
        <fullName evidence="3">DUF4124 domain-containing protein</fullName>
    </submittedName>
</protein>
<evidence type="ECO:0000313" key="4">
    <source>
        <dbReference type="Proteomes" id="UP000717995"/>
    </source>
</evidence>
<gene>
    <name evidence="3" type="ORF">JQX08_10275</name>
</gene>
<dbReference type="Proteomes" id="UP000717995">
    <property type="component" value="Unassembled WGS sequence"/>
</dbReference>
<dbReference type="InterPro" id="IPR025392">
    <property type="entry name" value="DUF4124"/>
</dbReference>
<reference evidence="3 4" key="1">
    <citation type="submission" date="2021-02" db="EMBL/GenBank/DDBJ databases">
        <authorList>
            <person name="Lee D.-H."/>
        </authorList>
    </citation>
    <scope>NUCLEOTIDE SEQUENCE [LARGE SCALE GENOMIC DNA]</scope>
    <source>
        <strain evidence="3 4">UL073</strain>
    </source>
</reference>
<dbReference type="Pfam" id="PF13511">
    <property type="entry name" value="DUF4124"/>
    <property type="match status" value="1"/>
</dbReference>
<feature type="signal peptide" evidence="1">
    <location>
        <begin position="1"/>
        <end position="18"/>
    </location>
</feature>